<accession>W8S6R0</accession>
<evidence type="ECO:0000313" key="1">
    <source>
        <dbReference type="EMBL" id="AHM04581.1"/>
    </source>
</evidence>
<dbReference type="InterPro" id="IPR036249">
    <property type="entry name" value="Thioredoxin-like_sf"/>
</dbReference>
<proteinExistence type="predicted"/>
<dbReference type="EMBL" id="CP004372">
    <property type="protein sequence ID" value="AHM04581.1"/>
    <property type="molecule type" value="Genomic_DNA"/>
</dbReference>
<dbReference type="Gene3D" id="3.40.30.10">
    <property type="entry name" value="Glutaredoxin"/>
    <property type="match status" value="1"/>
</dbReference>
<dbReference type="SUPFAM" id="SSF52833">
    <property type="entry name" value="Thioredoxin-like"/>
    <property type="match status" value="1"/>
</dbReference>
<name>W8S6R0_9RHOB</name>
<dbReference type="AlphaFoldDB" id="W8S6R0"/>
<gene>
    <name evidence="1" type="ORF">roselon_02243</name>
</gene>
<organism evidence="1 2">
    <name type="scientific">Roseicyclus elongatus DSM 19469</name>
    <dbReference type="NCBI Taxonomy" id="1294273"/>
    <lineage>
        <taxon>Bacteria</taxon>
        <taxon>Pseudomonadati</taxon>
        <taxon>Pseudomonadota</taxon>
        <taxon>Alphaproteobacteria</taxon>
        <taxon>Rhodobacterales</taxon>
        <taxon>Roseobacteraceae</taxon>
        <taxon>Roseicyclus</taxon>
    </lineage>
</organism>
<keyword evidence="2" id="KW-1185">Reference proteome</keyword>
<dbReference type="KEGG" id="red:roselon_02243"/>
<protein>
    <submittedName>
        <fullName evidence="1">Regulatory protein SoxS</fullName>
    </submittedName>
</protein>
<dbReference type="STRING" id="1294273.roselon_02243"/>
<dbReference type="PATRIC" id="fig|1294273.3.peg.2214"/>
<reference evidence="1 2" key="1">
    <citation type="submission" date="2013-03" db="EMBL/GenBank/DDBJ databases">
        <authorList>
            <person name="Fiebig A."/>
            <person name="Goeker M."/>
            <person name="Klenk H.-P.P."/>
        </authorList>
    </citation>
    <scope>NUCLEOTIDE SEQUENCE [LARGE SCALE GENOMIC DNA]</scope>
    <source>
        <strain evidence="2">DSM 19469</strain>
    </source>
</reference>
<dbReference type="eggNOG" id="COG0526">
    <property type="taxonomic scope" value="Bacteria"/>
</dbReference>
<sequence length="103" mass="11527">MMIEQAGCFYCEQWHEEVGDAYAQTPEGRAAPLRQVQLSQPMPDDLAITRRAVYTPTFILVSEGTEIGRIEGYPGEDFFWGLLERMIVETGVDLETGADPVTN</sequence>
<evidence type="ECO:0000313" key="2">
    <source>
        <dbReference type="Proteomes" id="UP000019593"/>
    </source>
</evidence>
<dbReference type="HOGENOM" id="CLU_137861_1_0_5"/>
<dbReference type="Proteomes" id="UP000019593">
    <property type="component" value="Chromosome"/>
</dbReference>